<feature type="binding site" evidence="12">
    <location>
        <position position="238"/>
    </location>
    <ligand>
        <name>Zn(2+)</name>
        <dbReference type="ChEBI" id="CHEBI:29105"/>
    </ligand>
</feature>
<protein>
    <recommendedName>
        <fullName evidence="4 9">N-acetylglucosamine-6-phosphate deacetylase</fullName>
        <ecNumber evidence="3 9">3.5.1.25</ecNumber>
    </recommendedName>
</protein>
<dbReference type="SUPFAM" id="SSF51556">
    <property type="entry name" value="Metallo-dependent hydrolases"/>
    <property type="match status" value="1"/>
</dbReference>
<proteinExistence type="inferred from homology"/>
<dbReference type="OrthoDB" id="10264777at2759"/>
<dbReference type="InterPro" id="IPR011059">
    <property type="entry name" value="Metal-dep_hydrolase_composite"/>
</dbReference>
<dbReference type="RefSeq" id="XP_055366723.1">
    <property type="nucleotide sequence ID" value="XM_055510748.1"/>
</dbReference>
<evidence type="ECO:0000313" key="14">
    <source>
        <dbReference type="Proteomes" id="UP000515150"/>
    </source>
</evidence>
<feature type="binding site" evidence="11">
    <location>
        <position position="278"/>
    </location>
    <ligand>
        <name>substrate</name>
    </ligand>
</feature>
<feature type="binding site" evidence="12">
    <location>
        <position position="217"/>
    </location>
    <ligand>
        <name>Zn(2+)</name>
        <dbReference type="ChEBI" id="CHEBI:29105"/>
    </ligand>
</feature>
<dbReference type="FunFam" id="2.30.40.10:FF:000065">
    <property type="entry name" value="N-acetylglucosamine-6-phosphate deacetylase"/>
    <property type="match status" value="1"/>
</dbReference>
<dbReference type="GO" id="GO:0046872">
    <property type="term" value="F:metal ion binding"/>
    <property type="evidence" value="ECO:0007669"/>
    <property type="project" value="UniProtKB-KW"/>
</dbReference>
<evidence type="ECO:0000256" key="5">
    <source>
        <dbReference type="ARBA" id="ARBA00022723"/>
    </source>
</evidence>
<feature type="active site" description="Proton donor/acceptor" evidence="10">
    <location>
        <position position="300"/>
    </location>
</feature>
<dbReference type="GO" id="GO:0008448">
    <property type="term" value="F:N-acetylglucosamine-6-phosphate deacetylase activity"/>
    <property type="evidence" value="ECO:0007669"/>
    <property type="project" value="UniProtKB-UniRule"/>
</dbReference>
<feature type="binding site" evidence="11">
    <location>
        <position position="160"/>
    </location>
    <ligand>
        <name>substrate</name>
    </ligand>
</feature>
<dbReference type="PIRSF" id="PIRSF038994">
    <property type="entry name" value="NagA"/>
    <property type="match status" value="1"/>
</dbReference>
<feature type="binding site" evidence="11">
    <location>
        <begin position="241"/>
        <end position="242"/>
    </location>
    <ligand>
        <name>substrate</name>
    </ligand>
</feature>
<dbReference type="GeneID" id="114860718"/>
<reference evidence="15" key="1">
    <citation type="submission" date="2025-08" db="UniProtKB">
        <authorList>
            <consortium name="RefSeq"/>
        </authorList>
    </citation>
    <scope>IDENTIFICATION</scope>
</reference>
<comment type="catalytic activity">
    <reaction evidence="8 9">
        <text>N-acetyl-D-glucosamine 6-phosphate + H2O = D-glucosamine 6-phosphate + acetate</text>
        <dbReference type="Rhea" id="RHEA:22936"/>
        <dbReference type="ChEBI" id="CHEBI:15377"/>
        <dbReference type="ChEBI" id="CHEBI:30089"/>
        <dbReference type="ChEBI" id="CHEBI:57513"/>
        <dbReference type="ChEBI" id="CHEBI:58725"/>
        <dbReference type="EC" id="3.5.1.25"/>
    </reaction>
</comment>
<dbReference type="Gene3D" id="2.30.40.10">
    <property type="entry name" value="Urease, subunit C, domain 1"/>
    <property type="match status" value="1"/>
</dbReference>
<evidence type="ECO:0000256" key="1">
    <source>
        <dbReference type="ARBA" id="ARBA00004878"/>
    </source>
</evidence>
<dbReference type="GO" id="GO:0019262">
    <property type="term" value="P:N-acetylneuraminate catabolic process"/>
    <property type="evidence" value="ECO:0007669"/>
    <property type="project" value="UniProtKB-ARBA"/>
</dbReference>
<dbReference type="InterPro" id="IPR003764">
    <property type="entry name" value="GlcNAc_6-P_deAcase"/>
</dbReference>
<evidence type="ECO:0000256" key="7">
    <source>
        <dbReference type="ARBA" id="ARBA00023277"/>
    </source>
</evidence>
<evidence type="ECO:0000256" key="4">
    <source>
        <dbReference type="ARBA" id="ARBA00018029"/>
    </source>
</evidence>
<keyword evidence="5 12" id="KW-0479">Metal-binding</keyword>
<evidence type="ECO:0000256" key="2">
    <source>
        <dbReference type="ARBA" id="ARBA00010716"/>
    </source>
</evidence>
<dbReference type="NCBIfam" id="TIGR00221">
    <property type="entry name" value="nagA"/>
    <property type="match status" value="1"/>
</dbReference>
<dbReference type="AlphaFoldDB" id="A0A9W2XY73"/>
<dbReference type="FunFam" id="3.20.20.140:FF:000023">
    <property type="entry name" value="N-acetylglucosamine-6-phosphate deacetylase"/>
    <property type="match status" value="1"/>
</dbReference>
<keyword evidence="14" id="KW-1185">Reference proteome</keyword>
<evidence type="ECO:0000259" key="13">
    <source>
        <dbReference type="Pfam" id="PF01979"/>
    </source>
</evidence>
<dbReference type="CDD" id="cd00854">
    <property type="entry name" value="NagA"/>
    <property type="match status" value="1"/>
</dbReference>
<gene>
    <name evidence="15" type="primary">amdhd2</name>
</gene>
<dbReference type="PANTHER" id="PTHR11113">
    <property type="entry name" value="N-ACETYLGLUCOSAMINE-6-PHOSPHATE DEACETYLASE"/>
    <property type="match status" value="1"/>
</dbReference>
<sequence length="419" mass="44883">MPSNKSVSDAPITQFVNCRILRDHKLQREDLWVREGRILDPEKLFFDEQGYADKRVDCEGSIVAPGFIDVQINACLPPSGGYGIDFSQASDDVSSGISFVAKKILEHGVTSFCPTLVTSPPAVYHKVLPQVKAQNGGQHGAGVLGFHLEGPFISEEKKGAHPEQYLRTFRSGGIEDLAEAYGSLDNAAIVTLAPELESSQAAVKELCQRGITVSLGHSVANLSQAEEAVQNGASFITHLFNAMLPFHHRDPGIVGLLTSDKVPAGRTVYYGMIADGIHTNPAALRIAHRAHPSGLVLVTDAITAMGLPPGRHTLGQQVIEIHGLHAYVAGTKTLSGSIATMDMCVRHFKQASGCSVEEALAAASLHPAQLLGISHKKGNLDYGSDADLVLLDDALNVRSTYISGEEVWRKGSREKKSAV</sequence>
<dbReference type="PANTHER" id="PTHR11113:SF14">
    <property type="entry name" value="N-ACETYLGLUCOSAMINE-6-PHOSPHATE DEACETYLASE"/>
    <property type="match status" value="1"/>
</dbReference>
<comment type="cofactor">
    <cofactor evidence="12">
        <name>a divalent metal cation</name>
        <dbReference type="ChEBI" id="CHEBI:60240"/>
    </cofactor>
    <text evidence="12">Binds 1 divalent metal cation per subunit.</text>
</comment>
<evidence type="ECO:0000313" key="15">
    <source>
        <dbReference type="RefSeq" id="XP_055366723.1"/>
    </source>
</evidence>
<dbReference type="Gene3D" id="3.20.20.140">
    <property type="entry name" value="Metal-dependent hydrolases"/>
    <property type="match status" value="1"/>
</dbReference>
<keyword evidence="7 9" id="KW-0119">Carbohydrate metabolism</keyword>
<evidence type="ECO:0000256" key="11">
    <source>
        <dbReference type="PIRSR" id="PIRSR038994-2"/>
    </source>
</evidence>
<evidence type="ECO:0000256" key="12">
    <source>
        <dbReference type="PIRSR" id="PIRSR038994-3"/>
    </source>
</evidence>
<evidence type="ECO:0000256" key="10">
    <source>
        <dbReference type="PIRSR" id="PIRSR038994-1"/>
    </source>
</evidence>
<feature type="binding site" evidence="12">
    <location>
        <position position="149"/>
    </location>
    <ligand>
        <name>Zn(2+)</name>
        <dbReference type="ChEBI" id="CHEBI:29105"/>
    </ligand>
</feature>
<dbReference type="InterPro" id="IPR032466">
    <property type="entry name" value="Metal_Hydrolase"/>
</dbReference>
<evidence type="ECO:0000256" key="3">
    <source>
        <dbReference type="ARBA" id="ARBA00011899"/>
    </source>
</evidence>
<feature type="domain" description="Amidohydrolase-related" evidence="13">
    <location>
        <begin position="62"/>
        <end position="407"/>
    </location>
</feature>
<dbReference type="CTD" id="51005"/>
<dbReference type="InterPro" id="IPR006680">
    <property type="entry name" value="Amidohydro-rel"/>
</dbReference>
<dbReference type="Proteomes" id="UP000515150">
    <property type="component" value="Chromosome 8"/>
</dbReference>
<dbReference type="SUPFAM" id="SSF51338">
    <property type="entry name" value="Composite domain of metallo-dependent hydrolases"/>
    <property type="match status" value="1"/>
</dbReference>
<feature type="binding site" evidence="11">
    <location>
        <position position="249"/>
    </location>
    <ligand>
        <name>substrate</name>
    </ligand>
</feature>
<dbReference type="Pfam" id="PF01979">
    <property type="entry name" value="Amidohydro_1"/>
    <property type="match status" value="1"/>
</dbReference>
<dbReference type="GO" id="GO:0006046">
    <property type="term" value="P:N-acetylglucosamine catabolic process"/>
    <property type="evidence" value="ECO:0007669"/>
    <property type="project" value="TreeGrafter"/>
</dbReference>
<evidence type="ECO:0000256" key="6">
    <source>
        <dbReference type="ARBA" id="ARBA00022801"/>
    </source>
</evidence>
<evidence type="ECO:0000256" key="9">
    <source>
        <dbReference type="PIRNR" id="PIRNR038994"/>
    </source>
</evidence>
<evidence type="ECO:0000256" key="8">
    <source>
        <dbReference type="ARBA" id="ARBA00047647"/>
    </source>
</evidence>
<organism evidence="14 15">
    <name type="scientific">Betta splendens</name>
    <name type="common">Siamese fighting fish</name>
    <dbReference type="NCBI Taxonomy" id="158456"/>
    <lineage>
        <taxon>Eukaryota</taxon>
        <taxon>Metazoa</taxon>
        <taxon>Chordata</taxon>
        <taxon>Craniata</taxon>
        <taxon>Vertebrata</taxon>
        <taxon>Euteleostomi</taxon>
        <taxon>Actinopterygii</taxon>
        <taxon>Neopterygii</taxon>
        <taxon>Teleostei</taxon>
        <taxon>Neoteleostei</taxon>
        <taxon>Acanthomorphata</taxon>
        <taxon>Anabantaria</taxon>
        <taxon>Anabantiformes</taxon>
        <taxon>Anabantoidei</taxon>
        <taxon>Osphronemidae</taxon>
        <taxon>Betta</taxon>
    </lineage>
</organism>
<name>A0A9W2XY73_BETSP</name>
<comment type="pathway">
    <text evidence="1">Amino-sugar metabolism; N-acetylneuraminate degradation.</text>
</comment>
<accession>A0A9W2XY73</accession>
<dbReference type="EC" id="3.5.1.25" evidence="3 9"/>
<dbReference type="GO" id="GO:0106279">
    <property type="term" value="P:negative regulation of UDP-N-acetylglucosamine biosynthetic process"/>
    <property type="evidence" value="ECO:0007669"/>
    <property type="project" value="UniProtKB-ARBA"/>
</dbReference>
<comment type="similarity">
    <text evidence="2 9">Belongs to the metallo-dependent hydrolases superfamily. NagA family.</text>
</comment>
<feature type="binding site" evidence="11">
    <location>
        <begin position="334"/>
        <end position="336"/>
    </location>
    <ligand>
        <name>substrate</name>
    </ligand>
</feature>
<keyword evidence="6 9" id="KW-0378">Hydrolase</keyword>